<dbReference type="Proteomes" id="UP000561011">
    <property type="component" value="Unassembled WGS sequence"/>
</dbReference>
<feature type="domain" description="Beta-hexosaminidase bacterial type N-terminal" evidence="8">
    <location>
        <begin position="4"/>
        <end position="120"/>
    </location>
</feature>
<evidence type="ECO:0000256" key="3">
    <source>
        <dbReference type="ARBA" id="ARBA00012663"/>
    </source>
</evidence>
<dbReference type="GO" id="GO:0004563">
    <property type="term" value="F:beta-N-acetylhexosaminidase activity"/>
    <property type="evidence" value="ECO:0007669"/>
    <property type="project" value="UniProtKB-EC"/>
</dbReference>
<dbReference type="SUPFAM" id="SSF55545">
    <property type="entry name" value="beta-N-acetylhexosaminidase-like domain"/>
    <property type="match status" value="1"/>
</dbReference>
<sequence>MTLPLIPAPQSSILRVGPGEPLTASHVDALADALAPWAPRAAAAARRTLADLPRTTGSTAGVTVTATLDPSLADEGYTLDLAAGSWTLTAADEAGAFWAVQSLAQLLRDGAVPDLQISDAPAYPVRGMMLDIARFYFGPDEIRRVIDLAASYRLNQLHLHLSDDQGWRLEIPSRPLLTKMSAAQDVAGGQGGYLTLEDYEQLQRYALDRHVVIVPEVDLPGHTHAAQVAYPEISPDGAEREPYIGTEVGFSSLHLTSDEAWDFVDDIVATLAEHTLGEYVHLGGDESLTLTREQYVTYMERLGAVAEKHGTKAVFWQEAAGAALPPGTRLQYWTSQIETDHIAQVARDHDVTFIASPATRAYLDQKYTADFPLGLTWAAIVDVREAYDWDPVAELPGVPAESVVGVEACLWTETPRSFDDLTMLVLPRLPAVASVAWGSPKDYPAFASALAQHGRWWDADGLVFYRSEQVDWT</sequence>
<protein>
    <recommendedName>
        <fullName evidence="3">beta-N-acetylhexosaminidase</fullName>
        <ecNumber evidence="3">3.2.1.52</ecNumber>
    </recommendedName>
</protein>
<evidence type="ECO:0000256" key="6">
    <source>
        <dbReference type="PIRSR" id="PIRSR625705-1"/>
    </source>
</evidence>
<dbReference type="GO" id="GO:0030203">
    <property type="term" value="P:glycosaminoglycan metabolic process"/>
    <property type="evidence" value="ECO:0007669"/>
    <property type="project" value="TreeGrafter"/>
</dbReference>
<evidence type="ECO:0000256" key="2">
    <source>
        <dbReference type="ARBA" id="ARBA00006285"/>
    </source>
</evidence>
<dbReference type="Pfam" id="PF02838">
    <property type="entry name" value="Glyco_hydro_20b"/>
    <property type="match status" value="1"/>
</dbReference>
<dbReference type="Gene3D" id="3.30.379.10">
    <property type="entry name" value="Chitobiase/beta-hexosaminidase domain 2-like"/>
    <property type="match status" value="1"/>
</dbReference>
<evidence type="ECO:0000256" key="4">
    <source>
        <dbReference type="ARBA" id="ARBA00022801"/>
    </source>
</evidence>
<evidence type="ECO:0000259" key="8">
    <source>
        <dbReference type="Pfam" id="PF02838"/>
    </source>
</evidence>
<keyword evidence="4 9" id="KW-0378">Hydrolase</keyword>
<comment type="catalytic activity">
    <reaction evidence="1">
        <text>Hydrolysis of terminal non-reducing N-acetyl-D-hexosamine residues in N-acetyl-beta-D-hexosaminides.</text>
        <dbReference type="EC" id="3.2.1.52"/>
    </reaction>
</comment>
<dbReference type="PRINTS" id="PR00738">
    <property type="entry name" value="GLHYDRLASE20"/>
</dbReference>
<dbReference type="Pfam" id="PF00728">
    <property type="entry name" value="Glyco_hydro_20"/>
    <property type="match status" value="1"/>
</dbReference>
<keyword evidence="10" id="KW-1185">Reference proteome</keyword>
<reference evidence="9 10" key="1">
    <citation type="submission" date="2020-07" db="EMBL/GenBank/DDBJ databases">
        <title>MOT database genomes.</title>
        <authorList>
            <person name="Joseph S."/>
            <person name="Aduse-Opoku J."/>
            <person name="Hashim A."/>
            <person name="Wade W."/>
            <person name="Curtis M."/>
        </authorList>
    </citation>
    <scope>NUCLEOTIDE SEQUENCE [LARGE SCALE GENOMIC DNA]</scope>
    <source>
        <strain evidence="9 10">DSM 100099</strain>
    </source>
</reference>
<feature type="domain" description="Glycoside hydrolase family 20 catalytic" evidence="7">
    <location>
        <begin position="123"/>
        <end position="438"/>
    </location>
</feature>
<dbReference type="InterPro" id="IPR025705">
    <property type="entry name" value="Beta_hexosaminidase_sua/sub"/>
</dbReference>
<evidence type="ECO:0000256" key="5">
    <source>
        <dbReference type="ARBA" id="ARBA00023295"/>
    </source>
</evidence>
<proteinExistence type="inferred from homology"/>
<dbReference type="InterPro" id="IPR015882">
    <property type="entry name" value="HEX_bac_N"/>
</dbReference>
<name>A0A853EP00_9MICO</name>
<dbReference type="PANTHER" id="PTHR22600:SF57">
    <property type="entry name" value="BETA-N-ACETYLHEXOSAMINIDASE"/>
    <property type="match status" value="1"/>
</dbReference>
<dbReference type="RefSeq" id="WP_179912014.1">
    <property type="nucleotide sequence ID" value="NZ_JACBYE010000001.1"/>
</dbReference>
<comment type="similarity">
    <text evidence="2">Belongs to the glycosyl hydrolase 20 family.</text>
</comment>
<dbReference type="InterPro" id="IPR015883">
    <property type="entry name" value="Glyco_hydro_20_cat"/>
</dbReference>
<evidence type="ECO:0000313" key="10">
    <source>
        <dbReference type="Proteomes" id="UP000561011"/>
    </source>
</evidence>
<dbReference type="GO" id="GO:0005975">
    <property type="term" value="P:carbohydrate metabolic process"/>
    <property type="evidence" value="ECO:0007669"/>
    <property type="project" value="InterPro"/>
</dbReference>
<dbReference type="InterPro" id="IPR029018">
    <property type="entry name" value="Hex-like_dom2"/>
</dbReference>
<dbReference type="EC" id="3.2.1.52" evidence="3"/>
<gene>
    <name evidence="9" type="ORF">HZZ10_00485</name>
</gene>
<dbReference type="PANTHER" id="PTHR22600">
    <property type="entry name" value="BETA-HEXOSAMINIDASE"/>
    <property type="match status" value="1"/>
</dbReference>
<accession>A0A853EP00</accession>
<evidence type="ECO:0000259" key="7">
    <source>
        <dbReference type="Pfam" id="PF00728"/>
    </source>
</evidence>
<keyword evidence="5" id="KW-0326">Glycosidase</keyword>
<dbReference type="InterPro" id="IPR017853">
    <property type="entry name" value="GH"/>
</dbReference>
<evidence type="ECO:0000256" key="1">
    <source>
        <dbReference type="ARBA" id="ARBA00001231"/>
    </source>
</evidence>
<evidence type="ECO:0000313" key="9">
    <source>
        <dbReference type="EMBL" id="NYS92017.1"/>
    </source>
</evidence>
<feature type="active site" description="Proton donor" evidence="6">
    <location>
        <position position="286"/>
    </location>
</feature>
<dbReference type="AlphaFoldDB" id="A0A853EP00"/>
<organism evidence="9 10">
    <name type="scientific">Sanguibacter inulinus</name>
    <dbReference type="NCBI Taxonomy" id="60922"/>
    <lineage>
        <taxon>Bacteria</taxon>
        <taxon>Bacillati</taxon>
        <taxon>Actinomycetota</taxon>
        <taxon>Actinomycetes</taxon>
        <taxon>Micrococcales</taxon>
        <taxon>Sanguibacteraceae</taxon>
        <taxon>Sanguibacter</taxon>
    </lineage>
</organism>
<dbReference type="GO" id="GO:0016020">
    <property type="term" value="C:membrane"/>
    <property type="evidence" value="ECO:0007669"/>
    <property type="project" value="TreeGrafter"/>
</dbReference>
<dbReference type="Gene3D" id="3.20.20.80">
    <property type="entry name" value="Glycosidases"/>
    <property type="match status" value="1"/>
</dbReference>
<dbReference type="SUPFAM" id="SSF51445">
    <property type="entry name" value="(Trans)glycosidases"/>
    <property type="match status" value="1"/>
</dbReference>
<comment type="caution">
    <text evidence="9">The sequence shown here is derived from an EMBL/GenBank/DDBJ whole genome shotgun (WGS) entry which is preliminary data.</text>
</comment>
<dbReference type="EMBL" id="JACBYE010000001">
    <property type="protein sequence ID" value="NYS92017.1"/>
    <property type="molecule type" value="Genomic_DNA"/>
</dbReference>